<evidence type="ECO:0000313" key="1">
    <source>
        <dbReference type="EMBL" id="GIG03333.1"/>
    </source>
</evidence>
<dbReference type="EMBL" id="BONI01000001">
    <property type="protein sequence ID" value="GIG03333.1"/>
    <property type="molecule type" value="Genomic_DNA"/>
</dbReference>
<proteinExistence type="predicted"/>
<reference evidence="1 2" key="1">
    <citation type="submission" date="2021-01" db="EMBL/GenBank/DDBJ databases">
        <title>Whole genome shotgun sequence of Catellatospora coxensis NBRC 107359.</title>
        <authorList>
            <person name="Komaki H."/>
            <person name="Tamura T."/>
        </authorList>
    </citation>
    <scope>NUCLEOTIDE SEQUENCE [LARGE SCALE GENOMIC DNA]</scope>
    <source>
        <strain evidence="1 2">NBRC 107359</strain>
    </source>
</reference>
<protein>
    <submittedName>
        <fullName evidence="1">Uncharacterized protein</fullName>
    </submittedName>
</protein>
<keyword evidence="2" id="KW-1185">Reference proteome</keyword>
<comment type="caution">
    <text evidence="1">The sequence shown here is derived from an EMBL/GenBank/DDBJ whole genome shotgun (WGS) entry which is preliminary data.</text>
</comment>
<organism evidence="1 2">
    <name type="scientific">Catellatospora coxensis</name>
    <dbReference type="NCBI Taxonomy" id="310354"/>
    <lineage>
        <taxon>Bacteria</taxon>
        <taxon>Bacillati</taxon>
        <taxon>Actinomycetota</taxon>
        <taxon>Actinomycetes</taxon>
        <taxon>Micromonosporales</taxon>
        <taxon>Micromonosporaceae</taxon>
        <taxon>Catellatospora</taxon>
    </lineage>
</organism>
<name>A0A8J3P3Z4_9ACTN</name>
<accession>A0A8J3P3Z4</accession>
<evidence type="ECO:0000313" key="2">
    <source>
        <dbReference type="Proteomes" id="UP000630887"/>
    </source>
</evidence>
<sequence length="59" mass="6772">MTAIESADRPLWADEDTQEMTEVDRILYDPKAVSRSVSWNTSTAVIRVISRHLRESEHA</sequence>
<dbReference type="Proteomes" id="UP000630887">
    <property type="component" value="Unassembled WGS sequence"/>
</dbReference>
<dbReference type="AlphaFoldDB" id="A0A8J3P3Z4"/>
<dbReference type="RefSeq" id="WP_203687819.1">
    <property type="nucleotide sequence ID" value="NZ_BAAALC010000019.1"/>
</dbReference>
<gene>
    <name evidence="1" type="ORF">Cco03nite_00330</name>
</gene>